<dbReference type="InterPro" id="IPR002110">
    <property type="entry name" value="Ankyrin_rpt"/>
</dbReference>
<dbReference type="OrthoDB" id="76773at2759"/>
<evidence type="ECO:0008006" key="4">
    <source>
        <dbReference type="Google" id="ProtNLM"/>
    </source>
</evidence>
<feature type="region of interest" description="Disordered" evidence="1">
    <location>
        <begin position="825"/>
        <end position="918"/>
    </location>
</feature>
<dbReference type="InterPro" id="IPR052050">
    <property type="entry name" value="SecEffector_AnkRepeat"/>
</dbReference>
<dbReference type="Gene3D" id="1.25.40.20">
    <property type="entry name" value="Ankyrin repeat-containing domain"/>
    <property type="match status" value="2"/>
</dbReference>
<dbReference type="EMBL" id="LODT01000035">
    <property type="protein sequence ID" value="KYQ90879.1"/>
    <property type="molecule type" value="Genomic_DNA"/>
</dbReference>
<reference evidence="2 3" key="1">
    <citation type="submission" date="2015-12" db="EMBL/GenBank/DDBJ databases">
        <title>Dictyostelia acquired genes for synthesis and detection of signals that induce cell-type specialization by lateral gene transfer from prokaryotes.</title>
        <authorList>
            <person name="Gloeckner G."/>
            <person name="Schaap P."/>
        </authorList>
    </citation>
    <scope>NUCLEOTIDE SEQUENCE [LARGE SCALE GENOMIC DNA]</scope>
    <source>
        <strain evidence="2 3">TK</strain>
    </source>
</reference>
<dbReference type="PANTHER" id="PTHR46586:SF3">
    <property type="entry name" value="ANKYRIN REPEAT-CONTAINING PROTEIN"/>
    <property type="match status" value="1"/>
</dbReference>
<proteinExistence type="predicted"/>
<protein>
    <recommendedName>
        <fullName evidence="4">Ankyrin repeat-containing protein</fullName>
    </recommendedName>
</protein>
<organism evidence="2 3">
    <name type="scientific">Tieghemostelium lacteum</name>
    <name type="common">Slime mold</name>
    <name type="synonym">Dictyostelium lacteum</name>
    <dbReference type="NCBI Taxonomy" id="361077"/>
    <lineage>
        <taxon>Eukaryota</taxon>
        <taxon>Amoebozoa</taxon>
        <taxon>Evosea</taxon>
        <taxon>Eumycetozoa</taxon>
        <taxon>Dictyostelia</taxon>
        <taxon>Dictyosteliales</taxon>
        <taxon>Raperosteliaceae</taxon>
        <taxon>Tieghemostelium</taxon>
    </lineage>
</organism>
<evidence type="ECO:0000313" key="3">
    <source>
        <dbReference type="Proteomes" id="UP000076078"/>
    </source>
</evidence>
<dbReference type="AlphaFoldDB" id="A0A151ZAB2"/>
<gene>
    <name evidence="2" type="ORF">DLAC_07750</name>
</gene>
<dbReference type="Proteomes" id="UP000076078">
    <property type="component" value="Unassembled WGS sequence"/>
</dbReference>
<evidence type="ECO:0000256" key="1">
    <source>
        <dbReference type="SAM" id="MobiDB-lite"/>
    </source>
</evidence>
<dbReference type="Pfam" id="PF13637">
    <property type="entry name" value="Ank_4"/>
    <property type="match status" value="1"/>
</dbReference>
<dbReference type="SUPFAM" id="SSF140860">
    <property type="entry name" value="Pseudo ankyrin repeat-like"/>
    <property type="match status" value="4"/>
</dbReference>
<accession>A0A151ZAB2</accession>
<dbReference type="PANTHER" id="PTHR46586">
    <property type="entry name" value="ANKYRIN REPEAT-CONTAINING PROTEIN"/>
    <property type="match status" value="1"/>
</dbReference>
<dbReference type="InterPro" id="IPR036770">
    <property type="entry name" value="Ankyrin_rpt-contain_sf"/>
</dbReference>
<name>A0A151ZAB2_TIELA</name>
<sequence length="918" mass="106341">MDNTVNCYKYYKYVFSNQFLREKIFSFVKSKNGKKYQDIDNVNWILGNGYFQLLKDKILRNEDLYHWSPKHLHMLAEHGDLELLKIVDELPGLYYTSTLIDIASTKGHLDVVKWLHYNKAIGCSNYAMDGAATNGHLEIVKFLHQNRSEGCTNVAMDAAAGNCHMDVVRFLHENRSEGCTTEAIDKCCANTDHDKALEMVSWLLDNRCEKVSLRGIAGLGKSGNIKLFDFLKQRKTFREVTLGLFVYSCAMGTDKFLDHVLSDKTLDLGFLISSTQRQTVLAYKAAECNHLGVLKVLHKHFLLDPQMKILDKASRHGLEIVQWLFENGYNEHTKNAFNRVKDLETIKYFHEHSKVGCTKSLADSNYDNLEILKFIFSNRTEGCSKQCFMLCCEEGLLENVKLIAEKYPTAITNHVYFSVAAGGHLPVFQWAESHFGKDYQFSQELLDGVLMEMVSNGRLELFKYICENYKNNPSFSTGLLDCNPSDKLAVLANASLINNHLEVYQYIKRDLHFDEDKMYPFYRIIEAIVKQEFDKVDEYTTNYGKVGTVGKLSHTSVKKLYLVAAKIDNPSIMGLLLMNLPYFDLDWSTYEGREPLIMCLEFSYFDTVKLFLGKHSCEEPIVEELFLQCCEMGQIQILDYLRSLNCQFLQRTKFIEQAVGTSIEFNKLSVYNYLVAKHRYNPVIAKTFFDAYIEVVSRNNYTLFVKSLAEKAQLKSNTLLEAISKSRKSILKYLYSKRQDINWESLKKGPGYNSVIEIIKEELKTSSDQTDNWLDEDENHSLELDKSKQMEKYYKDQEIGLTYLNDYSTYSSLEFNKNGIQIDEESDNVDTDNSHFHQSQSDYSSDSVYSDEDFEEDEEDEYIDEDEYIYEDEYYDDDDDEMDEDEDEDVEINDDDLIYESEDDNEEESEEDNDPAMS</sequence>
<dbReference type="InParanoid" id="A0A151ZAB2"/>
<keyword evidence="3" id="KW-1185">Reference proteome</keyword>
<evidence type="ECO:0000313" key="2">
    <source>
        <dbReference type="EMBL" id="KYQ90879.1"/>
    </source>
</evidence>
<feature type="compositionally biased region" description="Acidic residues" evidence="1">
    <location>
        <begin position="849"/>
        <end position="918"/>
    </location>
</feature>
<comment type="caution">
    <text evidence="2">The sequence shown here is derived from an EMBL/GenBank/DDBJ whole genome shotgun (WGS) entry which is preliminary data.</text>
</comment>